<evidence type="ECO:0000313" key="13">
    <source>
        <dbReference type="EMBL" id="KFP04183.1"/>
    </source>
</evidence>
<evidence type="ECO:0000256" key="5">
    <source>
        <dbReference type="ARBA" id="ARBA00016485"/>
    </source>
</evidence>
<dbReference type="EMBL" id="KL218306">
    <property type="protein sequence ID" value="KFP04183.1"/>
    <property type="molecule type" value="Genomic_DNA"/>
</dbReference>
<keyword evidence="9" id="KW-0378">Hydrolase</keyword>
<dbReference type="PANTHER" id="PTHR31698">
    <property type="entry name" value="LYSOZYME G FAMILY MEMBER"/>
    <property type="match status" value="1"/>
</dbReference>
<proteinExistence type="inferred from homology"/>
<protein>
    <recommendedName>
        <fullName evidence="5">Lysozyme g</fullName>
        <ecNumber evidence="4">3.2.1.17</ecNumber>
    </recommendedName>
    <alternativeName>
        <fullName evidence="12">1,4-beta-N-acetylmuramidase</fullName>
    </alternativeName>
</protein>
<feature type="non-terminal residue" evidence="13">
    <location>
        <position position="165"/>
    </location>
</feature>
<evidence type="ECO:0000256" key="9">
    <source>
        <dbReference type="ARBA" id="ARBA00022801"/>
    </source>
</evidence>
<dbReference type="PRINTS" id="PR00749">
    <property type="entry name" value="LYSOZYMEG"/>
</dbReference>
<dbReference type="SUPFAM" id="SSF53955">
    <property type="entry name" value="Lysozyme-like"/>
    <property type="match status" value="1"/>
</dbReference>
<comment type="similarity">
    <text evidence="3">Belongs to the glycosyl hydrolase 23 family.</text>
</comment>
<name>A0A091I9L9_CALAN</name>
<dbReference type="InterPro" id="IPR023346">
    <property type="entry name" value="Lysozyme-like_dom_sf"/>
</dbReference>
<evidence type="ECO:0000256" key="2">
    <source>
        <dbReference type="ARBA" id="ARBA00004613"/>
    </source>
</evidence>
<dbReference type="Gene3D" id="1.10.530.10">
    <property type="match status" value="1"/>
</dbReference>
<dbReference type="GO" id="GO:0005576">
    <property type="term" value="C:extracellular region"/>
    <property type="evidence" value="ECO:0007669"/>
    <property type="project" value="UniProtKB-SubCell"/>
</dbReference>
<dbReference type="GO" id="GO:0031640">
    <property type="term" value="P:killing of cells of another organism"/>
    <property type="evidence" value="ECO:0007669"/>
    <property type="project" value="UniProtKB-KW"/>
</dbReference>
<dbReference type="GO" id="GO:0050830">
    <property type="term" value="P:defense response to Gram-positive bacterium"/>
    <property type="evidence" value="ECO:0007669"/>
    <property type="project" value="TreeGrafter"/>
</dbReference>
<keyword evidence="10" id="KW-1015">Disulfide bond</keyword>
<accession>A0A091I9L9</accession>
<evidence type="ECO:0000256" key="10">
    <source>
        <dbReference type="ARBA" id="ARBA00023157"/>
    </source>
</evidence>
<keyword evidence="14" id="KW-1185">Reference proteome</keyword>
<organism evidence="13 14">
    <name type="scientific">Calypte anna</name>
    <name type="common">Anna's hummingbird</name>
    <name type="synonym">Archilochus anna</name>
    <dbReference type="NCBI Taxonomy" id="9244"/>
    <lineage>
        <taxon>Eukaryota</taxon>
        <taxon>Metazoa</taxon>
        <taxon>Chordata</taxon>
        <taxon>Craniata</taxon>
        <taxon>Vertebrata</taxon>
        <taxon>Euteleostomi</taxon>
        <taxon>Archelosauria</taxon>
        <taxon>Archosauria</taxon>
        <taxon>Dinosauria</taxon>
        <taxon>Saurischia</taxon>
        <taxon>Theropoda</taxon>
        <taxon>Coelurosauria</taxon>
        <taxon>Aves</taxon>
        <taxon>Neognathae</taxon>
        <taxon>Neoaves</taxon>
        <taxon>Strisores</taxon>
        <taxon>Apodiformes</taxon>
        <taxon>Trochilidae</taxon>
        <taxon>Calypte</taxon>
    </lineage>
</organism>
<evidence type="ECO:0000256" key="8">
    <source>
        <dbReference type="ARBA" id="ARBA00022638"/>
    </source>
</evidence>
<dbReference type="InterPro" id="IPR002152">
    <property type="entry name" value="Glyco_hydro_23"/>
</dbReference>
<evidence type="ECO:0000313" key="14">
    <source>
        <dbReference type="Proteomes" id="UP000054308"/>
    </source>
</evidence>
<comment type="catalytic activity">
    <reaction evidence="1">
        <text>Hydrolysis of (1-&gt;4)-beta-linkages between N-acetylmuramic acid and N-acetyl-D-glucosamine residues in a peptidoglycan and between N-acetyl-D-glucosamine residues in chitodextrins.</text>
        <dbReference type="EC" id="3.2.1.17"/>
    </reaction>
</comment>
<evidence type="ECO:0000256" key="3">
    <source>
        <dbReference type="ARBA" id="ARBA00008902"/>
    </source>
</evidence>
<reference evidence="13 14" key="1">
    <citation type="submission" date="2014-04" db="EMBL/GenBank/DDBJ databases">
        <title>Genome evolution of avian class.</title>
        <authorList>
            <person name="Zhang G."/>
            <person name="Li C."/>
        </authorList>
    </citation>
    <scope>NUCLEOTIDE SEQUENCE [LARGE SCALE GENOMIC DNA]</scope>
    <source>
        <strain evidence="13">BGI_N300</strain>
    </source>
</reference>
<dbReference type="Proteomes" id="UP000054308">
    <property type="component" value="Unassembled WGS sequence"/>
</dbReference>
<dbReference type="GO" id="GO:0009253">
    <property type="term" value="P:peptidoglycan catabolic process"/>
    <property type="evidence" value="ECO:0007669"/>
    <property type="project" value="InterPro"/>
</dbReference>
<keyword evidence="6" id="KW-0964">Secreted</keyword>
<evidence type="ECO:0000256" key="1">
    <source>
        <dbReference type="ARBA" id="ARBA00000632"/>
    </source>
</evidence>
<gene>
    <name evidence="13" type="ORF">N300_03183</name>
</gene>
<keyword evidence="7" id="KW-0929">Antimicrobial</keyword>
<dbReference type="STRING" id="9244.A0A091I9L9"/>
<evidence type="ECO:0000256" key="4">
    <source>
        <dbReference type="ARBA" id="ARBA00012732"/>
    </source>
</evidence>
<keyword evidence="8" id="KW-0081">Bacteriolytic enzyme</keyword>
<keyword evidence="11" id="KW-0326">Glycosidase</keyword>
<comment type="subcellular location">
    <subcellularLocation>
        <location evidence="2">Secreted</location>
    </subcellularLocation>
</comment>
<evidence type="ECO:0000256" key="12">
    <source>
        <dbReference type="ARBA" id="ARBA00031262"/>
    </source>
</evidence>
<dbReference type="GO" id="GO:0003796">
    <property type="term" value="F:lysozyme activity"/>
    <property type="evidence" value="ECO:0007669"/>
    <property type="project" value="UniProtKB-EC"/>
</dbReference>
<evidence type="ECO:0000256" key="11">
    <source>
        <dbReference type="ARBA" id="ARBA00023295"/>
    </source>
</evidence>
<dbReference type="EC" id="3.2.1.17" evidence="4"/>
<feature type="non-terminal residue" evidence="13">
    <location>
        <position position="1"/>
    </location>
</feature>
<evidence type="ECO:0000256" key="6">
    <source>
        <dbReference type="ARBA" id="ARBA00022525"/>
    </source>
</evidence>
<dbReference type="AlphaFoldDB" id="A0A091I9L9"/>
<dbReference type="PANTHER" id="PTHR31698:SF8">
    <property type="entry name" value="LYSOZYME G-RELATED"/>
    <property type="match status" value="1"/>
</dbReference>
<sequence>ARGLDRRVCKSCFSYSAGLATIRKTAEVDIVRLRKYEVPIKRVATNLCLDPALIAAIISQESRVGQLLNNGWDQDRRKFGLMQLGRQQHPFGVWDSEEHINQCSTILVLAINEVRARHPTWTWDRQLRGGICTYRAKMGNHIAYEDDPCGRDSYYANSVISRAQY</sequence>
<evidence type="ECO:0000256" key="7">
    <source>
        <dbReference type="ARBA" id="ARBA00022529"/>
    </source>
</evidence>